<comment type="caution">
    <text evidence="2">The sequence shown here is derived from an EMBL/GenBank/DDBJ whole genome shotgun (WGS) entry which is preliminary data.</text>
</comment>
<accession>X1S8L3</accession>
<feature type="non-terminal residue" evidence="2">
    <location>
        <position position="69"/>
    </location>
</feature>
<gene>
    <name evidence="2" type="ORF">S06H3_65815</name>
</gene>
<proteinExistence type="predicted"/>
<evidence type="ECO:0000313" key="2">
    <source>
        <dbReference type="EMBL" id="GAI71770.1"/>
    </source>
</evidence>
<dbReference type="EMBL" id="BARV01044494">
    <property type="protein sequence ID" value="GAI71770.1"/>
    <property type="molecule type" value="Genomic_DNA"/>
</dbReference>
<reference evidence="2" key="1">
    <citation type="journal article" date="2014" name="Front. Microbiol.">
        <title>High frequency of phylogenetically diverse reductive dehalogenase-homologous genes in deep subseafloor sedimentary metagenomes.</title>
        <authorList>
            <person name="Kawai M."/>
            <person name="Futagami T."/>
            <person name="Toyoda A."/>
            <person name="Takaki Y."/>
            <person name="Nishi S."/>
            <person name="Hori S."/>
            <person name="Arai W."/>
            <person name="Tsubouchi T."/>
            <person name="Morono Y."/>
            <person name="Uchiyama I."/>
            <person name="Ito T."/>
            <person name="Fujiyama A."/>
            <person name="Inagaki F."/>
            <person name="Takami H."/>
        </authorList>
    </citation>
    <scope>NUCLEOTIDE SEQUENCE</scope>
    <source>
        <strain evidence="2">Expedition CK06-06</strain>
    </source>
</reference>
<dbReference type="AlphaFoldDB" id="X1S8L3"/>
<keyword evidence="1" id="KW-0812">Transmembrane</keyword>
<evidence type="ECO:0000256" key="1">
    <source>
        <dbReference type="SAM" id="Phobius"/>
    </source>
</evidence>
<name>X1S8L3_9ZZZZ</name>
<keyword evidence="1" id="KW-1133">Transmembrane helix</keyword>
<keyword evidence="1" id="KW-0472">Membrane</keyword>
<feature type="transmembrane region" description="Helical" evidence="1">
    <location>
        <begin position="21"/>
        <end position="41"/>
    </location>
</feature>
<organism evidence="2">
    <name type="scientific">marine sediment metagenome</name>
    <dbReference type="NCBI Taxonomy" id="412755"/>
    <lineage>
        <taxon>unclassified sequences</taxon>
        <taxon>metagenomes</taxon>
        <taxon>ecological metagenomes</taxon>
    </lineage>
</organism>
<sequence>MLHKKLIKLDDNAMIVKIGSLATIVICAMTFVTFLVTVGVLQPCFWESDLEGASIIGYDGQWGEDLVVV</sequence>
<protein>
    <submittedName>
        <fullName evidence="2">Uncharacterized protein</fullName>
    </submittedName>
</protein>